<protein>
    <submittedName>
        <fullName evidence="2">Unnamed protein product</fullName>
    </submittedName>
</protein>
<accession>A0A9W6TEI5</accession>
<comment type="caution">
    <text evidence="2">The sequence shown here is derived from an EMBL/GenBank/DDBJ whole genome shotgun (WGS) entry which is preliminary data.</text>
</comment>
<dbReference type="Proteomes" id="UP001165083">
    <property type="component" value="Unassembled WGS sequence"/>
</dbReference>
<organism evidence="2 3">
    <name type="scientific">Phytophthora lilii</name>
    <dbReference type="NCBI Taxonomy" id="2077276"/>
    <lineage>
        <taxon>Eukaryota</taxon>
        <taxon>Sar</taxon>
        <taxon>Stramenopiles</taxon>
        <taxon>Oomycota</taxon>
        <taxon>Peronosporomycetes</taxon>
        <taxon>Peronosporales</taxon>
        <taxon>Peronosporaceae</taxon>
        <taxon>Phytophthora</taxon>
    </lineage>
</organism>
<dbReference type="GO" id="GO:0008080">
    <property type="term" value="F:N-acetyltransferase activity"/>
    <property type="evidence" value="ECO:0007669"/>
    <property type="project" value="TreeGrafter"/>
</dbReference>
<dbReference type="InterPro" id="IPR016181">
    <property type="entry name" value="Acyl_CoA_acyltransferase"/>
</dbReference>
<dbReference type="OrthoDB" id="329272at2759"/>
<dbReference type="PANTHER" id="PTHR13355:SF22">
    <property type="entry name" value="SLL0786 PROTEIN"/>
    <property type="match status" value="1"/>
</dbReference>
<proteinExistence type="predicted"/>
<dbReference type="EMBL" id="BSXW01000155">
    <property type="protein sequence ID" value="GMF13406.1"/>
    <property type="molecule type" value="Genomic_DNA"/>
</dbReference>
<dbReference type="InterPro" id="IPR039143">
    <property type="entry name" value="GNPNAT1-like"/>
</dbReference>
<keyword evidence="3" id="KW-1185">Reference proteome</keyword>
<evidence type="ECO:0000313" key="2">
    <source>
        <dbReference type="EMBL" id="GMF13406.1"/>
    </source>
</evidence>
<dbReference type="Gene3D" id="3.40.630.30">
    <property type="match status" value="1"/>
</dbReference>
<dbReference type="PROSITE" id="PS51186">
    <property type="entry name" value="GNAT"/>
    <property type="match status" value="1"/>
</dbReference>
<dbReference type="AlphaFoldDB" id="A0A9W6TEI5"/>
<sequence>MPLVVKVAARPEEMQHVMALRQRVFIHEQGRDPAQEINEPYDNKPSTIHFLGKNSETNQYVAVARCLLDEANQQAKFGRVAVLSECRGKGFGVQLMDATETHVAQHHSVESFALSSQYERRGFYEKCGYHRPSDESYLEGGTKHCWMIKHAHTPSPSSSDD</sequence>
<dbReference type="CDD" id="cd04301">
    <property type="entry name" value="NAT_SF"/>
    <property type="match status" value="1"/>
</dbReference>
<feature type="domain" description="N-acetyltransferase" evidence="1">
    <location>
        <begin position="4"/>
        <end position="152"/>
    </location>
</feature>
<name>A0A9W6TEI5_9STRA</name>
<dbReference type="Pfam" id="PF13673">
    <property type="entry name" value="Acetyltransf_10"/>
    <property type="match status" value="1"/>
</dbReference>
<reference evidence="2" key="1">
    <citation type="submission" date="2023-04" db="EMBL/GenBank/DDBJ databases">
        <title>Phytophthora lilii NBRC 32176.</title>
        <authorList>
            <person name="Ichikawa N."/>
            <person name="Sato H."/>
            <person name="Tonouchi N."/>
        </authorList>
    </citation>
    <scope>NUCLEOTIDE SEQUENCE</scope>
    <source>
        <strain evidence="2">NBRC 32176</strain>
    </source>
</reference>
<dbReference type="PANTHER" id="PTHR13355">
    <property type="entry name" value="GLUCOSAMINE 6-PHOSPHATE N-ACETYLTRANSFERASE"/>
    <property type="match status" value="1"/>
</dbReference>
<evidence type="ECO:0000313" key="3">
    <source>
        <dbReference type="Proteomes" id="UP001165083"/>
    </source>
</evidence>
<evidence type="ECO:0000259" key="1">
    <source>
        <dbReference type="PROSITE" id="PS51186"/>
    </source>
</evidence>
<gene>
    <name evidence="2" type="ORF">Plil01_000388200</name>
</gene>
<dbReference type="InterPro" id="IPR000182">
    <property type="entry name" value="GNAT_dom"/>
</dbReference>
<dbReference type="SUPFAM" id="SSF55729">
    <property type="entry name" value="Acyl-CoA N-acyltransferases (Nat)"/>
    <property type="match status" value="1"/>
</dbReference>